<accession>A0A8S3A129</accession>
<dbReference type="AlphaFoldDB" id="A0A8S3A129"/>
<gene>
    <name evidence="1" type="ORF">BYL167_LOCUS43087</name>
    <name evidence="2" type="ORF">GIL414_LOCUS63070</name>
</gene>
<dbReference type="Proteomes" id="UP000681720">
    <property type="component" value="Unassembled WGS sequence"/>
</dbReference>
<protein>
    <submittedName>
        <fullName evidence="1">Uncharacterized protein</fullName>
    </submittedName>
</protein>
<organism evidence="1 3">
    <name type="scientific">Rotaria magnacalcarata</name>
    <dbReference type="NCBI Taxonomy" id="392030"/>
    <lineage>
        <taxon>Eukaryota</taxon>
        <taxon>Metazoa</taxon>
        <taxon>Spiralia</taxon>
        <taxon>Gnathifera</taxon>
        <taxon>Rotifera</taxon>
        <taxon>Eurotatoria</taxon>
        <taxon>Bdelloidea</taxon>
        <taxon>Philodinida</taxon>
        <taxon>Philodinidae</taxon>
        <taxon>Rotaria</taxon>
    </lineage>
</organism>
<name>A0A8S3A129_9BILA</name>
<reference evidence="1" key="1">
    <citation type="submission" date="2021-02" db="EMBL/GenBank/DDBJ databases">
        <authorList>
            <person name="Nowell W R."/>
        </authorList>
    </citation>
    <scope>NUCLEOTIDE SEQUENCE</scope>
</reference>
<dbReference type="Proteomes" id="UP000681967">
    <property type="component" value="Unassembled WGS sequence"/>
</dbReference>
<sequence>ANRIIENWLGDSQTTRLNSSVLSKSSCNLSPAMLSRISLNDR</sequence>
<proteinExistence type="predicted"/>
<dbReference type="EMBL" id="CAJOBH010113551">
    <property type="protein sequence ID" value="CAF4674101.1"/>
    <property type="molecule type" value="Genomic_DNA"/>
</dbReference>
<feature type="non-terminal residue" evidence="1">
    <location>
        <position position="1"/>
    </location>
</feature>
<evidence type="ECO:0000313" key="1">
    <source>
        <dbReference type="EMBL" id="CAF4674101.1"/>
    </source>
</evidence>
<comment type="caution">
    <text evidence="1">The sequence shown here is derived from an EMBL/GenBank/DDBJ whole genome shotgun (WGS) entry which is preliminary data.</text>
</comment>
<evidence type="ECO:0000313" key="3">
    <source>
        <dbReference type="Proteomes" id="UP000681967"/>
    </source>
</evidence>
<evidence type="ECO:0000313" key="2">
    <source>
        <dbReference type="EMBL" id="CAF5108649.1"/>
    </source>
</evidence>
<dbReference type="EMBL" id="CAJOBJ010259031">
    <property type="protein sequence ID" value="CAF5108649.1"/>
    <property type="molecule type" value="Genomic_DNA"/>
</dbReference>